<keyword evidence="3" id="KW-1185">Reference proteome</keyword>
<dbReference type="AlphaFoldDB" id="A0A6I2KYF2"/>
<accession>A0A6I2KYF2</accession>
<dbReference type="EMBL" id="WKJK01000005">
    <property type="protein sequence ID" value="MRW90540.1"/>
    <property type="molecule type" value="Genomic_DNA"/>
</dbReference>
<feature type="chain" id="PRO_5026175971" evidence="1">
    <location>
        <begin position="34"/>
        <end position="313"/>
    </location>
</feature>
<evidence type="ECO:0000313" key="3">
    <source>
        <dbReference type="Proteomes" id="UP000433309"/>
    </source>
</evidence>
<sequence>MSVSIFISTMEPVKMKRLMVAALLLGSALTAQAGILTVTAGGSDGIHYYDDRETNKQALTGETVLLQREASGNSAIASGGLAGFGVLKSSATLGTANAQGGGTSWASSSWEDTLRMENAALTGQRATATFTFALTYMLDTVTYPGGWQVQSSVSSNVFIGANSATYIDTLFNYGTDFTQNRYLSRTDSRGYVENIPGKATTLELVVDFTWGEELRIGGMLQASCVVGWYSSSLYGGCTADAGHSSYWGGISDIVDAEGNQITSYELVSGSGTDYTKSLIPPVLSVPEPETLWLLLAGLLILAYRPVISHRSMV</sequence>
<dbReference type="Proteomes" id="UP000433309">
    <property type="component" value="Unassembled WGS sequence"/>
</dbReference>
<evidence type="ECO:0000313" key="2">
    <source>
        <dbReference type="EMBL" id="MRW90540.1"/>
    </source>
</evidence>
<evidence type="ECO:0000256" key="1">
    <source>
        <dbReference type="SAM" id="SignalP"/>
    </source>
</evidence>
<reference evidence="2 3" key="1">
    <citation type="submission" date="2019-11" db="EMBL/GenBank/DDBJ databases">
        <title>Novel species isolated from a subtropical stream in China.</title>
        <authorList>
            <person name="Lu H."/>
        </authorList>
    </citation>
    <scope>NUCLEOTIDE SEQUENCE [LARGE SCALE GENOMIC DNA]</scope>
    <source>
        <strain evidence="2 3">FT80W</strain>
    </source>
</reference>
<comment type="caution">
    <text evidence="2">The sequence shown here is derived from an EMBL/GenBank/DDBJ whole genome shotgun (WGS) entry which is preliminary data.</text>
</comment>
<feature type="signal peptide" evidence="1">
    <location>
        <begin position="1"/>
        <end position="33"/>
    </location>
</feature>
<proteinExistence type="predicted"/>
<gene>
    <name evidence="2" type="ORF">GJ699_11130</name>
</gene>
<keyword evidence="1" id="KW-0732">Signal</keyword>
<protein>
    <submittedName>
        <fullName evidence="2">PEP-CTERM sorting domain-containing protein</fullName>
    </submittedName>
</protein>
<name>A0A6I2KYF2_9BURK</name>
<dbReference type="NCBIfam" id="TIGR02595">
    <property type="entry name" value="PEP_CTERM"/>
    <property type="match status" value="1"/>
</dbReference>
<dbReference type="InterPro" id="IPR013424">
    <property type="entry name" value="Ice-binding_C"/>
</dbReference>
<organism evidence="2 3">
    <name type="scientific">Duganella guangzhouensis</name>
    <dbReference type="NCBI Taxonomy" id="2666084"/>
    <lineage>
        <taxon>Bacteria</taxon>
        <taxon>Pseudomonadati</taxon>
        <taxon>Pseudomonadota</taxon>
        <taxon>Betaproteobacteria</taxon>
        <taxon>Burkholderiales</taxon>
        <taxon>Oxalobacteraceae</taxon>
        <taxon>Telluria group</taxon>
        <taxon>Duganella</taxon>
    </lineage>
</organism>